<reference evidence="2 3" key="1">
    <citation type="submission" date="2024-09" db="EMBL/GenBank/DDBJ databases">
        <authorList>
            <person name="Sun Q."/>
            <person name="Mori K."/>
        </authorList>
    </citation>
    <scope>NUCLEOTIDE SEQUENCE [LARGE SCALE GENOMIC DNA]</scope>
    <source>
        <strain evidence="2 3">CICC 11035S</strain>
    </source>
</reference>
<protein>
    <submittedName>
        <fullName evidence="2">Glycosyl transferase</fullName>
    </submittedName>
</protein>
<dbReference type="RefSeq" id="WP_267224796.1">
    <property type="nucleotide sequence ID" value="NZ_JAPCWC010000045.1"/>
</dbReference>
<feature type="region of interest" description="Disordered" evidence="1">
    <location>
        <begin position="1"/>
        <end position="25"/>
    </location>
</feature>
<dbReference type="InterPro" id="IPR043148">
    <property type="entry name" value="TagF_C"/>
</dbReference>
<name>A0ABV6SAH2_9SPHN</name>
<dbReference type="Proteomes" id="UP001589858">
    <property type="component" value="Unassembled WGS sequence"/>
</dbReference>
<dbReference type="Gene3D" id="3.40.50.12580">
    <property type="match status" value="1"/>
</dbReference>
<evidence type="ECO:0000313" key="2">
    <source>
        <dbReference type="EMBL" id="MFC0685058.1"/>
    </source>
</evidence>
<gene>
    <name evidence="2" type="ORF">ACFFF8_10660</name>
</gene>
<proteinExistence type="predicted"/>
<feature type="compositionally biased region" description="Polar residues" evidence="1">
    <location>
        <begin position="1"/>
        <end position="18"/>
    </location>
</feature>
<comment type="caution">
    <text evidence="2">The sequence shown here is derived from an EMBL/GenBank/DDBJ whole genome shotgun (WGS) entry which is preliminary data.</text>
</comment>
<dbReference type="EMBL" id="JBHLTM010000037">
    <property type="protein sequence ID" value="MFC0685058.1"/>
    <property type="molecule type" value="Genomic_DNA"/>
</dbReference>
<dbReference type="SUPFAM" id="SSF53756">
    <property type="entry name" value="UDP-Glycosyltransferase/glycogen phosphorylase"/>
    <property type="match status" value="1"/>
</dbReference>
<organism evidence="2 3">
    <name type="scientific">Novosphingobium clariflavum</name>
    <dbReference type="NCBI Taxonomy" id="2029884"/>
    <lineage>
        <taxon>Bacteria</taxon>
        <taxon>Pseudomonadati</taxon>
        <taxon>Pseudomonadota</taxon>
        <taxon>Alphaproteobacteria</taxon>
        <taxon>Sphingomonadales</taxon>
        <taxon>Sphingomonadaceae</taxon>
        <taxon>Novosphingobium</taxon>
    </lineage>
</organism>
<evidence type="ECO:0000256" key="1">
    <source>
        <dbReference type="SAM" id="MobiDB-lite"/>
    </source>
</evidence>
<evidence type="ECO:0000313" key="3">
    <source>
        <dbReference type="Proteomes" id="UP001589858"/>
    </source>
</evidence>
<keyword evidence="3" id="KW-1185">Reference proteome</keyword>
<dbReference type="GO" id="GO:0016740">
    <property type="term" value="F:transferase activity"/>
    <property type="evidence" value="ECO:0007669"/>
    <property type="project" value="UniProtKB-KW"/>
</dbReference>
<accession>A0ABV6SAH2</accession>
<keyword evidence="2" id="KW-0808">Transferase</keyword>
<sequence length="419" mass="45227">MSQSVANMPAGQTGSFSPSIPARSRGSDAATPVHVVAIGGIHQFAHIVPVACEIERRQPGSVTLFVLSPNDAAAAAAVIRENGLAMPAITVMTIPLALRPLAKAGLGKILALATWSGHLARARVLLCAERTSTILRRLRPDCPPIVHIPHGAGDRAVGFEPRFKLFDQVLVAGNKDRDRLIASGLVAPEDCLVAGPIKLAAILERGIARPPLFDNARPTILFNPHFSKKHSSLDSFGRQLAEAVRKDGRYNLVIAPHARMAKSWSKRRRLSWQALAEAGRIIVDLGSPRCNDMTYTLGADLYIGDVSSQVYEFLIRPRPCLFVDAKGVDWQSSEDYAMWHFGEVVAPDCAPIAAIDRAFAQHGAYVAWQRQRMAYSIAGITWAPDGTPLLEGTAPAARAADAVMRWAALPKEEALRTAA</sequence>